<dbReference type="EMBL" id="UYIO01000001">
    <property type="protein sequence ID" value="VDG76922.1"/>
    <property type="molecule type" value="Genomic_DNA"/>
</dbReference>
<evidence type="ECO:0000313" key="2">
    <source>
        <dbReference type="Proteomes" id="UP000269974"/>
    </source>
</evidence>
<evidence type="ECO:0000313" key="1">
    <source>
        <dbReference type="EMBL" id="VDG76922.1"/>
    </source>
</evidence>
<gene>
    <name evidence="1" type="ORF">NCTC10327_01556</name>
</gene>
<organism evidence="1 2">
    <name type="scientific">Actinobaculum suis</name>
    <dbReference type="NCBI Taxonomy" id="1657"/>
    <lineage>
        <taxon>Bacteria</taxon>
        <taxon>Bacillati</taxon>
        <taxon>Actinomycetota</taxon>
        <taxon>Actinomycetes</taxon>
        <taxon>Actinomycetales</taxon>
        <taxon>Actinomycetaceae</taxon>
        <taxon>Actinobaculum</taxon>
    </lineage>
</organism>
<accession>A0A7Z8YB69</accession>
<sequence length="137" mass="15013">MTDSGMRDHPASYLDRARHRYNAAVCELDAALRALEETEQASFSPRWARILADKRRRVLDSVIAGGRAPGGARFDELGDFGESGSDEVKGLGKVFPLRAGRRDSVTGLNNVRGDIGDRFTKNLGIIHVVIHDAHVSE</sequence>
<proteinExistence type="predicted"/>
<reference evidence="1 2" key="1">
    <citation type="submission" date="2018-11" db="EMBL/GenBank/DDBJ databases">
        <authorList>
            <consortium name="Pathogen Informatics"/>
        </authorList>
    </citation>
    <scope>NUCLEOTIDE SEQUENCE [LARGE SCALE GENOMIC DNA]</scope>
    <source>
        <strain evidence="1 2">NCTC10327</strain>
    </source>
</reference>
<dbReference type="Proteomes" id="UP000269974">
    <property type="component" value="Unassembled WGS sequence"/>
</dbReference>
<name>A0A7Z8YB69_9ACTO</name>
<protein>
    <submittedName>
        <fullName evidence="1">Uncharacterized protein</fullName>
    </submittedName>
</protein>
<dbReference type="AlphaFoldDB" id="A0A7Z8YB69"/>
<comment type="caution">
    <text evidence="1">The sequence shown here is derived from an EMBL/GenBank/DDBJ whole genome shotgun (WGS) entry which is preliminary data.</text>
</comment>